<reference evidence="4" key="1">
    <citation type="submission" date="2014-03" db="EMBL/GenBank/DDBJ databases">
        <title>The Genome Sequence of Puccinia striiformis f. sp. tritici PST-78.</title>
        <authorList>
            <consortium name="The Broad Institute Genome Sequencing Platform"/>
            <person name="Cuomo C."/>
            <person name="Hulbert S."/>
            <person name="Chen X."/>
            <person name="Walker B."/>
            <person name="Young S.K."/>
            <person name="Zeng Q."/>
            <person name="Gargeya S."/>
            <person name="Fitzgerald M."/>
            <person name="Haas B."/>
            <person name="Abouelleil A."/>
            <person name="Alvarado L."/>
            <person name="Arachchi H.M."/>
            <person name="Berlin A.M."/>
            <person name="Chapman S.B."/>
            <person name="Goldberg J."/>
            <person name="Griggs A."/>
            <person name="Gujja S."/>
            <person name="Hansen M."/>
            <person name="Howarth C."/>
            <person name="Imamovic A."/>
            <person name="Larimer J."/>
            <person name="McCowan C."/>
            <person name="Montmayeur A."/>
            <person name="Murphy C."/>
            <person name="Neiman D."/>
            <person name="Pearson M."/>
            <person name="Priest M."/>
            <person name="Roberts A."/>
            <person name="Saif S."/>
            <person name="Shea T."/>
            <person name="Sisk P."/>
            <person name="Sykes S."/>
            <person name="Wortman J."/>
            <person name="Nusbaum C."/>
            <person name="Birren B."/>
        </authorList>
    </citation>
    <scope>NUCLEOTIDE SEQUENCE [LARGE SCALE GENOMIC DNA]</scope>
    <source>
        <strain evidence="4">race PST-78</strain>
    </source>
</reference>
<gene>
    <name evidence="3" type="ORF">PSTG_05589</name>
</gene>
<evidence type="ECO:0000259" key="2">
    <source>
        <dbReference type="Pfam" id="PF05699"/>
    </source>
</evidence>
<feature type="region of interest" description="Disordered" evidence="1">
    <location>
        <begin position="36"/>
        <end position="74"/>
    </location>
</feature>
<dbReference type="SUPFAM" id="SSF53098">
    <property type="entry name" value="Ribonuclease H-like"/>
    <property type="match status" value="1"/>
</dbReference>
<organism evidence="3 4">
    <name type="scientific">Puccinia striiformis f. sp. tritici PST-78</name>
    <dbReference type="NCBI Taxonomy" id="1165861"/>
    <lineage>
        <taxon>Eukaryota</taxon>
        <taxon>Fungi</taxon>
        <taxon>Dikarya</taxon>
        <taxon>Basidiomycota</taxon>
        <taxon>Pucciniomycotina</taxon>
        <taxon>Pucciniomycetes</taxon>
        <taxon>Pucciniales</taxon>
        <taxon>Pucciniaceae</taxon>
        <taxon>Puccinia</taxon>
    </lineage>
</organism>
<evidence type="ECO:0000256" key="1">
    <source>
        <dbReference type="SAM" id="MobiDB-lite"/>
    </source>
</evidence>
<dbReference type="EMBL" id="AJIL01000031">
    <property type="protein sequence ID" value="KNF01232.1"/>
    <property type="molecule type" value="Genomic_DNA"/>
</dbReference>
<dbReference type="InterPro" id="IPR008906">
    <property type="entry name" value="HATC_C_dom"/>
</dbReference>
<accession>A0A0L0VPU4</accession>
<keyword evidence="4" id="KW-1185">Reference proteome</keyword>
<dbReference type="InterPro" id="IPR012337">
    <property type="entry name" value="RNaseH-like_sf"/>
</dbReference>
<evidence type="ECO:0000313" key="3">
    <source>
        <dbReference type="EMBL" id="KNF01232.1"/>
    </source>
</evidence>
<dbReference type="STRING" id="1165861.A0A0L0VPU4"/>
<dbReference type="AlphaFoldDB" id="A0A0L0VPU4"/>
<sequence length="156" mass="17418">MVLHPSFKDEYFKLAKWNKKWIDKAIRLTREMWETNYKPSAQPPPSKDANSRPRTGVLAQLSGASEARAGSNSTDPLNMWLAGGLHLTEDGMPVNPLTWWIQQARGGNTHSGLLQMALDVLSCPATTVDVEQAFSFGRDYVTFKRHRLNSSSSLEG</sequence>
<dbReference type="Pfam" id="PF05699">
    <property type="entry name" value="Dimer_Tnp_hAT"/>
    <property type="match status" value="1"/>
</dbReference>
<name>A0A0L0VPU4_9BASI</name>
<feature type="domain" description="HAT C-terminal dimerisation" evidence="2">
    <location>
        <begin position="88"/>
        <end position="152"/>
    </location>
</feature>
<dbReference type="GO" id="GO:0046983">
    <property type="term" value="F:protein dimerization activity"/>
    <property type="evidence" value="ECO:0007669"/>
    <property type="project" value="InterPro"/>
</dbReference>
<proteinExistence type="predicted"/>
<comment type="caution">
    <text evidence="3">The sequence shown here is derived from an EMBL/GenBank/DDBJ whole genome shotgun (WGS) entry which is preliminary data.</text>
</comment>
<dbReference type="Proteomes" id="UP000054564">
    <property type="component" value="Unassembled WGS sequence"/>
</dbReference>
<evidence type="ECO:0000313" key="4">
    <source>
        <dbReference type="Proteomes" id="UP000054564"/>
    </source>
</evidence>
<protein>
    <recommendedName>
        <fullName evidence="2">HAT C-terminal dimerisation domain-containing protein</fullName>
    </recommendedName>
</protein>